<evidence type="ECO:0000313" key="8">
    <source>
        <dbReference type="WBParaSite" id="MBELARI_LOCUS13896"/>
    </source>
</evidence>
<dbReference type="PANTHER" id="PTHR47518:SF9">
    <property type="entry name" value="SERPENTINE RECEPTOR, CLASS T"/>
    <property type="match status" value="1"/>
</dbReference>
<evidence type="ECO:0000256" key="1">
    <source>
        <dbReference type="ARBA" id="ARBA00004141"/>
    </source>
</evidence>
<dbReference type="GO" id="GO:0007606">
    <property type="term" value="P:sensory perception of chemical stimulus"/>
    <property type="evidence" value="ECO:0007669"/>
    <property type="project" value="InterPro"/>
</dbReference>
<evidence type="ECO:0000256" key="3">
    <source>
        <dbReference type="ARBA" id="ARBA00022692"/>
    </source>
</evidence>
<dbReference type="AlphaFoldDB" id="A0AAF3EIP1"/>
<keyword evidence="3 6" id="KW-0812">Transmembrane</keyword>
<dbReference type="GO" id="GO:0016020">
    <property type="term" value="C:membrane"/>
    <property type="evidence" value="ECO:0007669"/>
    <property type="project" value="UniProtKB-SubCell"/>
</dbReference>
<protein>
    <submittedName>
        <fullName evidence="8">Gustatory receptor</fullName>
    </submittedName>
</protein>
<organism evidence="7 8">
    <name type="scientific">Mesorhabditis belari</name>
    <dbReference type="NCBI Taxonomy" id="2138241"/>
    <lineage>
        <taxon>Eukaryota</taxon>
        <taxon>Metazoa</taxon>
        <taxon>Ecdysozoa</taxon>
        <taxon>Nematoda</taxon>
        <taxon>Chromadorea</taxon>
        <taxon>Rhabditida</taxon>
        <taxon>Rhabditina</taxon>
        <taxon>Rhabditomorpha</taxon>
        <taxon>Rhabditoidea</taxon>
        <taxon>Rhabditidae</taxon>
        <taxon>Mesorhabditinae</taxon>
        <taxon>Mesorhabditis</taxon>
    </lineage>
</organism>
<feature type="transmembrane region" description="Helical" evidence="6">
    <location>
        <begin position="85"/>
        <end position="106"/>
    </location>
</feature>
<evidence type="ECO:0000256" key="5">
    <source>
        <dbReference type="ARBA" id="ARBA00023136"/>
    </source>
</evidence>
<comment type="similarity">
    <text evidence="2">Belongs to the nematode receptor-like protein sre family.</text>
</comment>
<feature type="transmembrane region" description="Helical" evidence="6">
    <location>
        <begin position="207"/>
        <end position="230"/>
    </location>
</feature>
<feature type="transmembrane region" description="Helical" evidence="6">
    <location>
        <begin position="161"/>
        <end position="179"/>
    </location>
</feature>
<feature type="transmembrane region" description="Helical" evidence="6">
    <location>
        <begin position="127"/>
        <end position="149"/>
    </location>
</feature>
<reference evidence="8" key="1">
    <citation type="submission" date="2024-02" db="UniProtKB">
        <authorList>
            <consortium name="WormBaseParasite"/>
        </authorList>
    </citation>
    <scope>IDENTIFICATION</scope>
</reference>
<sequence length="338" mass="39615">MFNNGTKEANICNVWADFINYFTAGIYVFPIIFFVILLLLIVSLRRAFHPFFSILFLLFLSIYIACDAIYLPYKLSSVINENSRLSNTLCAITDFTYFLITPLGTYCTVERIVATILFRSYERQRHWAFFLVTFPICVLFACAMAFQYVNDEKFSEIVDQSLVFFSVFNILSLIILYLINRYFIRKCSHANFSNLSMRYQLAENVKAVYLLLPILFLDNLITINDMIWYGVAQIDSYFDPWYCKRIDGYFVFYIIGTTISFLLELSMPIVVLARHELLRKKIQQITRKVMLKFPRKSSTTIIPISPSSRSVKLKNVFGDEIVKEISISEYFDRLKAQW</sequence>
<accession>A0AAF3EIP1</accession>
<dbReference type="InterPro" id="IPR004151">
    <property type="entry name" value="7TM_GPCR_serpentine_rcpt_Sre"/>
</dbReference>
<keyword evidence="4 6" id="KW-1133">Transmembrane helix</keyword>
<feature type="transmembrane region" description="Helical" evidence="6">
    <location>
        <begin position="250"/>
        <end position="273"/>
    </location>
</feature>
<dbReference type="PANTHER" id="PTHR47518">
    <property type="entry name" value="SERPENTINE RECEPTOR CLASS EPSILON-13-RELATED"/>
    <property type="match status" value="1"/>
</dbReference>
<comment type="subcellular location">
    <subcellularLocation>
        <location evidence="1">Membrane</location>
        <topology evidence="1">Multi-pass membrane protein</topology>
    </subcellularLocation>
</comment>
<dbReference type="Pfam" id="PF03125">
    <property type="entry name" value="Sre"/>
    <property type="match status" value="1"/>
</dbReference>
<proteinExistence type="inferred from homology"/>
<dbReference type="InterPro" id="IPR052854">
    <property type="entry name" value="Serpentine_rcpt_epsilon"/>
</dbReference>
<feature type="transmembrane region" description="Helical" evidence="6">
    <location>
        <begin position="24"/>
        <end position="44"/>
    </location>
</feature>
<dbReference type="Proteomes" id="UP000887575">
    <property type="component" value="Unassembled WGS sequence"/>
</dbReference>
<feature type="transmembrane region" description="Helical" evidence="6">
    <location>
        <begin position="51"/>
        <end position="73"/>
    </location>
</feature>
<keyword evidence="5 6" id="KW-0472">Membrane</keyword>
<evidence type="ECO:0000256" key="4">
    <source>
        <dbReference type="ARBA" id="ARBA00022989"/>
    </source>
</evidence>
<evidence type="ECO:0000256" key="6">
    <source>
        <dbReference type="SAM" id="Phobius"/>
    </source>
</evidence>
<name>A0AAF3EIP1_9BILA</name>
<keyword evidence="7" id="KW-1185">Reference proteome</keyword>
<evidence type="ECO:0000313" key="7">
    <source>
        <dbReference type="Proteomes" id="UP000887575"/>
    </source>
</evidence>
<evidence type="ECO:0000256" key="2">
    <source>
        <dbReference type="ARBA" id="ARBA00006803"/>
    </source>
</evidence>
<dbReference type="WBParaSite" id="MBELARI_LOCUS13896">
    <property type="protein sequence ID" value="MBELARI_LOCUS13896"/>
    <property type="gene ID" value="MBELARI_LOCUS13896"/>
</dbReference>